<dbReference type="OrthoDB" id="3872852at2"/>
<dbReference type="RefSeq" id="WP_120759262.1">
    <property type="nucleotide sequence ID" value="NZ_RBAM01000024.1"/>
</dbReference>
<sequence length="136" mass="14801">MRTTNSLPEWLPTAEQGVQMLPAHRWWDAVRLPGFVGQRVVAALRRERGPVPVIEDQMADTYTWLVPIGTADGWDAIGAHVLNYGVIPVPPQRFSTGAWTAGAAIRWLVAPGGPRLADPRALRAAILAAYQEAGRA</sequence>
<evidence type="ECO:0000313" key="1">
    <source>
        <dbReference type="EMBL" id="RKN61844.1"/>
    </source>
</evidence>
<gene>
    <name evidence="1" type="ORF">D7231_31720</name>
</gene>
<comment type="caution">
    <text evidence="1">The sequence shown here is derived from an EMBL/GenBank/DDBJ whole genome shotgun (WGS) entry which is preliminary data.</text>
</comment>
<evidence type="ECO:0000313" key="2">
    <source>
        <dbReference type="Proteomes" id="UP000270343"/>
    </source>
</evidence>
<dbReference type="AlphaFoldDB" id="A0A3B0AN46"/>
<dbReference type="EMBL" id="RBAM01000024">
    <property type="protein sequence ID" value="RKN61844.1"/>
    <property type="molecule type" value="Genomic_DNA"/>
</dbReference>
<name>A0A3B0AN46_9ACTN</name>
<dbReference type="Proteomes" id="UP000270343">
    <property type="component" value="Unassembled WGS sequence"/>
</dbReference>
<organism evidence="1 2">
    <name type="scientific">Streptomyces klenkii</name>
    <dbReference type="NCBI Taxonomy" id="1420899"/>
    <lineage>
        <taxon>Bacteria</taxon>
        <taxon>Bacillati</taxon>
        <taxon>Actinomycetota</taxon>
        <taxon>Actinomycetes</taxon>
        <taxon>Kitasatosporales</taxon>
        <taxon>Streptomycetaceae</taxon>
        <taxon>Streptomyces</taxon>
    </lineage>
</organism>
<proteinExistence type="predicted"/>
<keyword evidence="2" id="KW-1185">Reference proteome</keyword>
<protein>
    <submittedName>
        <fullName evidence="1">Uncharacterized protein</fullName>
    </submittedName>
</protein>
<reference evidence="1 2" key="1">
    <citation type="journal article" date="2015" name="Antonie Van Leeuwenhoek">
        <title>Streptomyces klenkii sp. nov., isolated from deep marine sediment.</title>
        <authorList>
            <person name="Veyisoglu A."/>
            <person name="Sahin N."/>
        </authorList>
    </citation>
    <scope>NUCLEOTIDE SEQUENCE [LARGE SCALE GENOMIC DNA]</scope>
    <source>
        <strain evidence="1 2">KCTC 29202</strain>
    </source>
</reference>
<accession>A0A3B0AN46</accession>